<sequence>MSFDGLGQTVPGLETLWQWFGYWPSFHDAEVTELCLKREVESEVRVHAFEMTSEVTSSGHYRTVKHATVIFKLEDVTGSELNGFNHQNVLAGLDVEVASDGVKLMLEHCYGLNGFISAKRMRVAIEPGIPPGSVYARSQAQGDSSA</sequence>
<accession>A0A1H6A8M5</accession>
<dbReference type="Pfam" id="PF15594">
    <property type="entry name" value="Imm50"/>
    <property type="match status" value="1"/>
</dbReference>
<proteinExistence type="predicted"/>
<dbReference type="OrthoDB" id="122481at2"/>
<protein>
    <submittedName>
        <fullName evidence="1">Immunity protein 50</fullName>
    </submittedName>
</protein>
<reference evidence="1 2" key="1">
    <citation type="submission" date="2016-10" db="EMBL/GenBank/DDBJ databases">
        <authorList>
            <person name="de Groot N.N."/>
        </authorList>
    </citation>
    <scope>NUCLEOTIDE SEQUENCE [LARGE SCALE GENOMIC DNA]</scope>
    <source>
        <strain evidence="1 2">DSM 22489</strain>
    </source>
</reference>
<dbReference type="EMBL" id="FNVA01000005">
    <property type="protein sequence ID" value="SEG45099.1"/>
    <property type="molecule type" value="Genomic_DNA"/>
</dbReference>
<keyword evidence="2" id="KW-1185">Reference proteome</keyword>
<gene>
    <name evidence="1" type="ORF">SAMN05421819_3000</name>
</gene>
<evidence type="ECO:0000313" key="1">
    <source>
        <dbReference type="EMBL" id="SEG45099.1"/>
    </source>
</evidence>
<dbReference type="InterPro" id="IPR028957">
    <property type="entry name" value="Imm50"/>
</dbReference>
<dbReference type="RefSeq" id="WP_160115171.1">
    <property type="nucleotide sequence ID" value="NZ_FNVA01000005.1"/>
</dbReference>
<dbReference type="AlphaFoldDB" id="A0A1H6A8M5"/>
<name>A0A1H6A8M5_9BACT</name>
<evidence type="ECO:0000313" key="2">
    <source>
        <dbReference type="Proteomes" id="UP000236728"/>
    </source>
</evidence>
<dbReference type="Proteomes" id="UP000236728">
    <property type="component" value="Unassembled WGS sequence"/>
</dbReference>
<organism evidence="1 2">
    <name type="scientific">Bryocella elongata</name>
    <dbReference type="NCBI Taxonomy" id="863522"/>
    <lineage>
        <taxon>Bacteria</taxon>
        <taxon>Pseudomonadati</taxon>
        <taxon>Acidobacteriota</taxon>
        <taxon>Terriglobia</taxon>
        <taxon>Terriglobales</taxon>
        <taxon>Acidobacteriaceae</taxon>
        <taxon>Bryocella</taxon>
    </lineage>
</organism>